<dbReference type="InterPro" id="IPR018303">
    <property type="entry name" value="ATPase_P-typ_P_site"/>
</dbReference>
<evidence type="ECO:0000256" key="11">
    <source>
        <dbReference type="ARBA" id="ARBA00022958"/>
    </source>
</evidence>
<evidence type="ECO:0000256" key="7">
    <source>
        <dbReference type="ARBA" id="ARBA00022607"/>
    </source>
</evidence>
<keyword evidence="23" id="KW-1185">Reference proteome</keyword>
<dbReference type="InterPro" id="IPR059000">
    <property type="entry name" value="ATPase_P-type_domA"/>
</dbReference>
<dbReference type="Gene3D" id="1.20.1110.10">
    <property type="entry name" value="Calcium-transporting ATPase, transmembrane domain"/>
    <property type="match status" value="1"/>
</dbReference>
<comment type="function">
    <text evidence="18">This is the catalytic component of the active enzyme, which catalyzes the hydrolysis of ATP coupled with the exchange of sodium and potassium ions across the plasma membrane. This action creates the electrochemical gradient of sodium and potassium ions, providing the energy for active transport of various nutrients.</text>
</comment>
<keyword evidence="4" id="KW-1003">Cell membrane</keyword>
<comment type="caution">
    <text evidence="22">The sequence shown here is derived from an EMBL/GenBank/DDBJ whole genome shotgun (WGS) entry which is preliminary data.</text>
</comment>
<evidence type="ECO:0000256" key="2">
    <source>
        <dbReference type="ARBA" id="ARBA00006934"/>
    </source>
</evidence>
<keyword evidence="3 20" id="KW-0813">Transport</keyword>
<dbReference type="NCBIfam" id="TIGR01494">
    <property type="entry name" value="ATPase_P-type"/>
    <property type="match status" value="2"/>
</dbReference>
<evidence type="ECO:0000256" key="18">
    <source>
        <dbReference type="ARBA" id="ARBA00037422"/>
    </source>
</evidence>
<evidence type="ECO:0000256" key="9">
    <source>
        <dbReference type="ARBA" id="ARBA00022741"/>
    </source>
</evidence>
<dbReference type="GO" id="GO:0005524">
    <property type="term" value="F:ATP binding"/>
    <property type="evidence" value="ECO:0007669"/>
    <property type="project" value="UniProtKB-KW"/>
</dbReference>
<dbReference type="InterPro" id="IPR036412">
    <property type="entry name" value="HAD-like_sf"/>
</dbReference>
<evidence type="ECO:0000256" key="13">
    <source>
        <dbReference type="ARBA" id="ARBA00022989"/>
    </source>
</evidence>
<feature type="transmembrane region" description="Helical" evidence="20">
    <location>
        <begin position="81"/>
        <end position="106"/>
    </location>
</feature>
<evidence type="ECO:0000256" key="10">
    <source>
        <dbReference type="ARBA" id="ARBA00022840"/>
    </source>
</evidence>
<evidence type="ECO:0000256" key="8">
    <source>
        <dbReference type="ARBA" id="ARBA00022692"/>
    </source>
</evidence>
<comment type="caution">
    <text evidence="20">Lacks conserved residue(s) required for the propagation of feature annotation.</text>
</comment>
<gene>
    <name evidence="22" type="ORF">PV327_005559</name>
</gene>
<comment type="subunit">
    <text evidence="19">The sodium/potassium-transporting ATPase is composed of a catalytic alpha subunit, an auxiliary non-catalytic beta subunit and an additional regulatory subunit.</text>
</comment>
<dbReference type="Pfam" id="PF00689">
    <property type="entry name" value="Cation_ATPase_C"/>
    <property type="match status" value="1"/>
</dbReference>
<dbReference type="GO" id="GO:0005886">
    <property type="term" value="C:plasma membrane"/>
    <property type="evidence" value="ECO:0007669"/>
    <property type="project" value="UniProtKB-SubCell"/>
</dbReference>
<feature type="transmembrane region" description="Helical" evidence="20">
    <location>
        <begin position="284"/>
        <end position="305"/>
    </location>
</feature>
<dbReference type="NCBIfam" id="TIGR01106">
    <property type="entry name" value="ATPase-IIC_X-K"/>
    <property type="match status" value="1"/>
</dbReference>
<keyword evidence="5 20" id="KW-0633">Potassium transport</keyword>
<dbReference type="GO" id="GO:0005391">
    <property type="term" value="F:P-type sodium:potassium-exchanging transporter activity"/>
    <property type="evidence" value="ECO:0007669"/>
    <property type="project" value="TreeGrafter"/>
</dbReference>
<protein>
    <recommendedName>
        <fullName evidence="20">Sodium/potassium-transporting ATPase subunit alpha</fullName>
    </recommendedName>
</protein>
<keyword evidence="20" id="KW-0479">Metal-binding</keyword>
<feature type="domain" description="Cation-transporting P-type ATPase N-terminal" evidence="21">
    <location>
        <begin position="31"/>
        <end position="105"/>
    </location>
</feature>
<comment type="subcellular location">
    <subcellularLocation>
        <location evidence="1 20">Cell membrane</location>
        <topology evidence="1 20">Multi-pass membrane protein</topology>
    </subcellularLocation>
</comment>
<evidence type="ECO:0000256" key="5">
    <source>
        <dbReference type="ARBA" id="ARBA00022538"/>
    </source>
</evidence>
<dbReference type="GO" id="GO:0016887">
    <property type="term" value="F:ATP hydrolysis activity"/>
    <property type="evidence" value="ECO:0007669"/>
    <property type="project" value="InterPro"/>
</dbReference>
<keyword evidence="11 20" id="KW-0630">Potassium</keyword>
<dbReference type="SUPFAM" id="SSF81665">
    <property type="entry name" value="Calcium ATPase, transmembrane domain M"/>
    <property type="match status" value="1"/>
</dbReference>
<dbReference type="Pfam" id="PF00122">
    <property type="entry name" value="E1-E2_ATPase"/>
    <property type="match status" value="1"/>
</dbReference>
<evidence type="ECO:0000313" key="22">
    <source>
        <dbReference type="EMBL" id="KAK0179848.1"/>
    </source>
</evidence>
<keyword evidence="7" id="KW-0740">Sodium/potassium transport</keyword>
<evidence type="ECO:0000256" key="14">
    <source>
        <dbReference type="ARBA" id="ARBA00023053"/>
    </source>
</evidence>
<evidence type="ECO:0000256" key="19">
    <source>
        <dbReference type="ARBA" id="ARBA00038795"/>
    </source>
</evidence>
<dbReference type="GO" id="GO:1990573">
    <property type="term" value="P:potassium ion import across plasma membrane"/>
    <property type="evidence" value="ECO:0007669"/>
    <property type="project" value="TreeGrafter"/>
</dbReference>
<keyword evidence="13 20" id="KW-1133">Transmembrane helix</keyword>
<keyword evidence="12" id="KW-1278">Translocase</keyword>
<evidence type="ECO:0000259" key="21">
    <source>
        <dbReference type="SMART" id="SM00831"/>
    </source>
</evidence>
<dbReference type="SFLD" id="SFLDS00003">
    <property type="entry name" value="Haloacid_Dehalogenase"/>
    <property type="match status" value="1"/>
</dbReference>
<dbReference type="PRINTS" id="PR00119">
    <property type="entry name" value="CATATPASE"/>
</dbReference>
<keyword evidence="9 20" id="KW-0547">Nucleotide-binding</keyword>
<organism evidence="22 23">
    <name type="scientific">Microctonus hyperodae</name>
    <name type="common">Parasitoid wasp</name>
    <dbReference type="NCBI Taxonomy" id="165561"/>
    <lineage>
        <taxon>Eukaryota</taxon>
        <taxon>Metazoa</taxon>
        <taxon>Ecdysozoa</taxon>
        <taxon>Arthropoda</taxon>
        <taxon>Hexapoda</taxon>
        <taxon>Insecta</taxon>
        <taxon>Pterygota</taxon>
        <taxon>Neoptera</taxon>
        <taxon>Endopterygota</taxon>
        <taxon>Hymenoptera</taxon>
        <taxon>Apocrita</taxon>
        <taxon>Ichneumonoidea</taxon>
        <taxon>Braconidae</taxon>
        <taxon>Euphorinae</taxon>
        <taxon>Microctonus</taxon>
    </lineage>
</organism>
<dbReference type="AlphaFoldDB" id="A0AA39G1X6"/>
<dbReference type="Pfam" id="PF13246">
    <property type="entry name" value="Cation_ATPase"/>
    <property type="match status" value="1"/>
</dbReference>
<dbReference type="GO" id="GO:0006883">
    <property type="term" value="P:intracellular sodium ion homeostasis"/>
    <property type="evidence" value="ECO:0007669"/>
    <property type="project" value="TreeGrafter"/>
</dbReference>
<keyword evidence="15 20" id="KW-0406">Ion transport</keyword>
<dbReference type="InterPro" id="IPR008250">
    <property type="entry name" value="ATPase_P-typ_transduc_dom_A_sf"/>
</dbReference>
<keyword evidence="10 20" id="KW-0067">ATP-binding</keyword>
<keyword evidence="17" id="KW-0739">Sodium transport</keyword>
<evidence type="ECO:0000256" key="6">
    <source>
        <dbReference type="ARBA" id="ARBA00022553"/>
    </source>
</evidence>
<dbReference type="GO" id="GO:0030007">
    <property type="term" value="P:intracellular potassium ion homeostasis"/>
    <property type="evidence" value="ECO:0007669"/>
    <property type="project" value="TreeGrafter"/>
</dbReference>
<evidence type="ECO:0000256" key="16">
    <source>
        <dbReference type="ARBA" id="ARBA00023136"/>
    </source>
</evidence>
<dbReference type="GO" id="GO:0046872">
    <property type="term" value="F:metal ion binding"/>
    <property type="evidence" value="ECO:0007669"/>
    <property type="project" value="UniProtKB-KW"/>
</dbReference>
<dbReference type="InterPro" id="IPR005775">
    <property type="entry name" value="P-type_ATPase_IIC"/>
</dbReference>
<feature type="transmembrane region" description="Helical" evidence="20">
    <location>
        <begin position="954"/>
        <end position="970"/>
    </location>
</feature>
<keyword evidence="14" id="KW-0915">Sodium</keyword>
<sequence>MFLLKLPCFKNIRGNNNTNNLDSLRQDAETDVHIRPVDELLKELQVDESIGLSSFKAHELLMENGPNSLRPVAKSSEILKLYRCCCGGFSLLIWVGAFLCFGSYVIQLHTAADPSQDHLWLGVVLVVLIMVTGVFSYYQESKSSKILQTFNELLPQQAKVLRDSQKKTVRASDLVIGDIVFFETGDQAPADVRILESQGLKVDNASITGESVALLRAPAVIKEGSILEARNMVFFSANIVEGTGKGVVVACGDETVMGRVAKLTSRLTSRPTPLSREINSFMRYISCWAIFLGVSFFFMSIALGYNLIDSLVFLIGIIVANVPEGLLATMTVSLTLTAKRMANKNCLVKNLEAIETLGCTAVICSDKTGTLTQNKMTVRHLWYNGKLKEVMAGDTWRKYYDNEGFRNIAKVATLCNRAEYARMTGPLPPLKKRKILGGASDIALLRCMEVLVRGGVDTFRRQYTKVFEIPFNSTDKFQASIHIHKGHHRLSLKGAPERVLERCSTVAFDSETLELTDSIRKEYTDSCDELAKNGERVLGFADFQLPEELFPEDFEFQSEPPNFPLNNLRLIGLISMMDPPRPGVSDAVYKCRCAGIKVIMVTGDHPDTARAIAKYVGIITEDHRDDVIDRSVVVTGSELRDFTNSQLDDIIRSYPEIVFARTSPVQKLQIVESCQRLLLVTAVTGDGVNDSPALKKADIGVSMGVVGSDVTKKIADLILLDDNFASIVTGIEEGRRVFDNLKSSIAYTLASNVPEITPFLAFITLGIPLPVGLICILCIDLGTDMWPAISLAYEKSESDVMLRPPRIPQTDHLVNRKLVFMAYGQIGIIEAAAGFFTYFVVMAEYGFFPQHLFGLRDRWDDAAVDDLKDSYGQEWTYNERKVLEYTCHTAFFVAIVIVQVADVITCKSRKNSIFYQKMNNWVLNFGILSEIILACILCYAPYMDVLFKTYPLKGAWWLPGVPFAIIILIYDELRKLWIRRNPGGWWDRETSY</sequence>
<dbReference type="SFLD" id="SFLDF00027">
    <property type="entry name" value="p-type_atpase"/>
    <property type="match status" value="1"/>
</dbReference>
<evidence type="ECO:0000313" key="23">
    <source>
        <dbReference type="Proteomes" id="UP001168972"/>
    </source>
</evidence>
<dbReference type="Pfam" id="PF00690">
    <property type="entry name" value="Cation_ATPase_N"/>
    <property type="match status" value="1"/>
</dbReference>
<dbReference type="InterPro" id="IPR023299">
    <property type="entry name" value="ATPase_P-typ_cyto_dom_N"/>
</dbReference>
<name>A0AA39G1X6_MICHY</name>
<reference evidence="22" key="1">
    <citation type="journal article" date="2023" name="bioRxiv">
        <title>Scaffold-level genome assemblies of two parasitoid biocontrol wasps reveal the parthenogenesis mechanism and an associated novel virus.</title>
        <authorList>
            <person name="Inwood S."/>
            <person name="Skelly J."/>
            <person name="Guhlin J."/>
            <person name="Harrop T."/>
            <person name="Goldson S."/>
            <person name="Dearden P."/>
        </authorList>
    </citation>
    <scope>NUCLEOTIDE SEQUENCE</scope>
    <source>
        <strain evidence="22">Lincoln</strain>
        <tissue evidence="22">Whole body</tissue>
    </source>
</reference>
<evidence type="ECO:0000256" key="4">
    <source>
        <dbReference type="ARBA" id="ARBA00022475"/>
    </source>
</evidence>
<dbReference type="InterPro" id="IPR050510">
    <property type="entry name" value="Cation_transp_ATPase_P-type"/>
</dbReference>
<evidence type="ECO:0000256" key="1">
    <source>
        <dbReference type="ARBA" id="ARBA00004651"/>
    </source>
</evidence>
<dbReference type="FunFam" id="3.40.50.1000:FF:000083">
    <property type="entry name" value="Sodium/potassium-transporting ATPase subunit alpha"/>
    <property type="match status" value="1"/>
</dbReference>
<feature type="transmembrane region" description="Helical" evidence="20">
    <location>
        <begin position="311"/>
        <end position="334"/>
    </location>
</feature>
<accession>A0AA39G1X6</accession>
<evidence type="ECO:0000256" key="17">
    <source>
        <dbReference type="ARBA" id="ARBA00023201"/>
    </source>
</evidence>
<comment type="similarity">
    <text evidence="2 20">Belongs to the cation transport ATPase (P-type) (TC 3.A.3) family. Type IIC subfamily.</text>
</comment>
<dbReference type="SUPFAM" id="SSF81653">
    <property type="entry name" value="Calcium ATPase, transduction domain A"/>
    <property type="match status" value="1"/>
</dbReference>
<dbReference type="EMBL" id="JAQQBR010000003">
    <property type="protein sequence ID" value="KAK0179848.1"/>
    <property type="molecule type" value="Genomic_DNA"/>
</dbReference>
<dbReference type="FunFam" id="3.40.50.1000:FF:000001">
    <property type="entry name" value="Phospholipid-transporting ATPase IC"/>
    <property type="match status" value="1"/>
</dbReference>
<dbReference type="PANTHER" id="PTHR43294">
    <property type="entry name" value="SODIUM/POTASSIUM-TRANSPORTING ATPASE SUBUNIT ALPHA"/>
    <property type="match status" value="1"/>
</dbReference>
<dbReference type="Proteomes" id="UP001168972">
    <property type="component" value="Unassembled WGS sequence"/>
</dbReference>
<evidence type="ECO:0000256" key="20">
    <source>
        <dbReference type="RuleBase" id="RU362084"/>
    </source>
</evidence>
<evidence type="ECO:0000256" key="15">
    <source>
        <dbReference type="ARBA" id="ARBA00023065"/>
    </source>
</evidence>
<feature type="transmembrane region" description="Helical" evidence="20">
    <location>
        <begin position="118"/>
        <end position="138"/>
    </location>
</feature>
<keyword evidence="6" id="KW-0597">Phosphoprotein</keyword>
<dbReference type="InterPro" id="IPR001757">
    <property type="entry name" value="P_typ_ATPase"/>
</dbReference>
<feature type="transmembrane region" description="Helical" evidence="20">
    <location>
        <begin position="818"/>
        <end position="841"/>
    </location>
</feature>
<feature type="transmembrane region" description="Helical" evidence="20">
    <location>
        <begin position="921"/>
        <end position="942"/>
    </location>
</feature>
<dbReference type="GO" id="GO:0036376">
    <property type="term" value="P:sodium ion export across plasma membrane"/>
    <property type="evidence" value="ECO:0007669"/>
    <property type="project" value="TreeGrafter"/>
</dbReference>
<dbReference type="InterPro" id="IPR006068">
    <property type="entry name" value="ATPase_P-typ_cation-transptr_C"/>
</dbReference>
<dbReference type="PROSITE" id="PS00154">
    <property type="entry name" value="ATPASE_E1_E2"/>
    <property type="match status" value="1"/>
</dbReference>
<dbReference type="InterPro" id="IPR023298">
    <property type="entry name" value="ATPase_P-typ_TM_dom_sf"/>
</dbReference>
<dbReference type="Gene3D" id="3.40.1110.10">
    <property type="entry name" value="Calcium-transporting ATPase, cytoplasmic domain N"/>
    <property type="match status" value="1"/>
</dbReference>
<dbReference type="SUPFAM" id="SSF81660">
    <property type="entry name" value="Metal cation-transporting ATPase, ATP-binding domain N"/>
    <property type="match status" value="1"/>
</dbReference>
<dbReference type="Gene3D" id="3.40.50.1000">
    <property type="entry name" value="HAD superfamily/HAD-like"/>
    <property type="match status" value="1"/>
</dbReference>
<evidence type="ECO:0000256" key="12">
    <source>
        <dbReference type="ARBA" id="ARBA00022967"/>
    </source>
</evidence>
<dbReference type="InterPro" id="IPR023214">
    <property type="entry name" value="HAD_sf"/>
</dbReference>
<keyword evidence="8 20" id="KW-0812">Transmembrane</keyword>
<proteinExistence type="inferred from homology"/>
<dbReference type="SMART" id="SM00831">
    <property type="entry name" value="Cation_ATPase_N"/>
    <property type="match status" value="1"/>
</dbReference>
<dbReference type="Gene3D" id="2.70.150.10">
    <property type="entry name" value="Calcium-transporting ATPase, cytoplasmic transduction domain A"/>
    <property type="match status" value="1"/>
</dbReference>
<keyword evidence="16 20" id="KW-0472">Membrane</keyword>
<dbReference type="PRINTS" id="PR00121">
    <property type="entry name" value="NAKATPASE"/>
</dbReference>
<dbReference type="SFLD" id="SFLDG00002">
    <property type="entry name" value="C1.7:_P-type_atpase_like"/>
    <property type="match status" value="1"/>
</dbReference>
<dbReference type="InterPro" id="IPR044492">
    <property type="entry name" value="P_typ_ATPase_HD_dom"/>
</dbReference>
<dbReference type="GO" id="GO:1902600">
    <property type="term" value="P:proton transmembrane transport"/>
    <property type="evidence" value="ECO:0007669"/>
    <property type="project" value="TreeGrafter"/>
</dbReference>
<dbReference type="InterPro" id="IPR004014">
    <property type="entry name" value="ATPase_P-typ_cation-transptr_N"/>
</dbReference>
<evidence type="ECO:0000256" key="3">
    <source>
        <dbReference type="ARBA" id="ARBA00022448"/>
    </source>
</evidence>
<dbReference type="PANTHER" id="PTHR43294:SF13">
    <property type="entry name" value="SODIUM_POTASSIUM-TRANSPORTING ATPASE SUBUNIT ALPHA"/>
    <property type="match status" value="1"/>
</dbReference>
<dbReference type="FunFam" id="1.20.1110.10:FF:000038">
    <property type="entry name" value="Sodium/potassium-transporting ATPase subunit alpha"/>
    <property type="match status" value="1"/>
</dbReference>
<reference evidence="22" key="2">
    <citation type="submission" date="2023-03" db="EMBL/GenBank/DDBJ databases">
        <authorList>
            <person name="Inwood S.N."/>
            <person name="Skelly J.G."/>
            <person name="Guhlin J."/>
            <person name="Harrop T.W.R."/>
            <person name="Goldson S.G."/>
            <person name="Dearden P.K."/>
        </authorList>
    </citation>
    <scope>NUCLEOTIDE SEQUENCE</scope>
    <source>
        <strain evidence="22">Lincoln</strain>
        <tissue evidence="22">Whole body</tissue>
    </source>
</reference>
<dbReference type="SUPFAM" id="SSF56784">
    <property type="entry name" value="HAD-like"/>
    <property type="match status" value="1"/>
</dbReference>